<comment type="caution">
    <text evidence="1">The sequence shown here is derived from an EMBL/GenBank/DDBJ whole genome shotgun (WGS) entry which is preliminary data.</text>
</comment>
<gene>
    <name evidence="1" type="ORF">EDD58_102110</name>
</gene>
<evidence type="ECO:0000313" key="1">
    <source>
        <dbReference type="EMBL" id="TCS95537.1"/>
    </source>
</evidence>
<dbReference type="RefSeq" id="WP_131923536.1">
    <property type="nucleotide sequence ID" value="NZ_SMAG01000002.1"/>
</dbReference>
<accession>A0A4V2UVK2</accession>
<dbReference type="EMBL" id="SMAG01000002">
    <property type="protein sequence ID" value="TCS95537.1"/>
    <property type="molecule type" value="Genomic_DNA"/>
</dbReference>
<organism evidence="1 2">
    <name type="scientific">Hazenella coriacea</name>
    <dbReference type="NCBI Taxonomy" id="1179467"/>
    <lineage>
        <taxon>Bacteria</taxon>
        <taxon>Bacillati</taxon>
        <taxon>Bacillota</taxon>
        <taxon>Bacilli</taxon>
        <taxon>Bacillales</taxon>
        <taxon>Thermoactinomycetaceae</taxon>
        <taxon>Hazenella</taxon>
    </lineage>
</organism>
<name>A0A4V2UVK2_9BACL</name>
<keyword evidence="2" id="KW-1185">Reference proteome</keyword>
<dbReference type="OrthoDB" id="9783544at2"/>
<dbReference type="AlphaFoldDB" id="A0A4V2UVK2"/>
<sequence length="346" mass="38677">MRKKISTLIPDDVETVSMIGLSKNAGKTTVLNVLVQEMYRKRSIGLLSIGIDGEERDVWSGRPKPPVFVPEGCWVATADNLLNLQPETWQIVESTSLTTVMGRVMIARARRDTSVQLAGIHTKEGIQQVLHVLKKLGVSLRFIDGAYNRKTSASPLLAQGVFLVVGAAAAISLPRLETQARDWMYPFTLMESQVPIEQEASRRSQETKRVVGIHQEGLEVFPFSSLFPLQAIKKVFQQKQEWSSWVIPGACSERFVQYLLEQKKFLTLIIPDATHLFVSYPTMRQYTQRGGAFLVGKSARLLGVAINPVSPDGYSLDPVQMKQQITQLAHPLPVFDVVRDNSDDYP</sequence>
<evidence type="ECO:0000313" key="2">
    <source>
        <dbReference type="Proteomes" id="UP000294937"/>
    </source>
</evidence>
<reference evidence="1 2" key="1">
    <citation type="submission" date="2019-03" db="EMBL/GenBank/DDBJ databases">
        <title>Genomic Encyclopedia of Type Strains, Phase IV (KMG-IV): sequencing the most valuable type-strain genomes for metagenomic binning, comparative biology and taxonomic classification.</title>
        <authorList>
            <person name="Goeker M."/>
        </authorList>
    </citation>
    <scope>NUCLEOTIDE SEQUENCE [LARGE SCALE GENOMIC DNA]</scope>
    <source>
        <strain evidence="1 2">DSM 45707</strain>
    </source>
</reference>
<proteinExistence type="predicted"/>
<protein>
    <submittedName>
        <fullName evidence="1">Uncharacterized protein</fullName>
    </submittedName>
</protein>
<dbReference type="Proteomes" id="UP000294937">
    <property type="component" value="Unassembled WGS sequence"/>
</dbReference>